<keyword evidence="1" id="KW-0472">Membrane</keyword>
<reference evidence="3" key="1">
    <citation type="journal article" date="2023" name="Mol. Phylogenet. Evol.">
        <title>Genome-scale phylogeny and comparative genomics of the fungal order Sordariales.</title>
        <authorList>
            <person name="Hensen N."/>
            <person name="Bonometti L."/>
            <person name="Westerberg I."/>
            <person name="Brannstrom I.O."/>
            <person name="Guillou S."/>
            <person name="Cros-Aarteil S."/>
            <person name="Calhoun S."/>
            <person name="Haridas S."/>
            <person name="Kuo A."/>
            <person name="Mondo S."/>
            <person name="Pangilinan J."/>
            <person name="Riley R."/>
            <person name="LaButti K."/>
            <person name="Andreopoulos B."/>
            <person name="Lipzen A."/>
            <person name="Chen C."/>
            <person name="Yan M."/>
            <person name="Daum C."/>
            <person name="Ng V."/>
            <person name="Clum A."/>
            <person name="Steindorff A."/>
            <person name="Ohm R.A."/>
            <person name="Martin F."/>
            <person name="Silar P."/>
            <person name="Natvig D.O."/>
            <person name="Lalanne C."/>
            <person name="Gautier V."/>
            <person name="Ament-Velasquez S.L."/>
            <person name="Kruys A."/>
            <person name="Hutchinson M.I."/>
            <person name="Powell A.J."/>
            <person name="Barry K."/>
            <person name="Miller A.N."/>
            <person name="Grigoriev I.V."/>
            <person name="Debuchy R."/>
            <person name="Gladieux P."/>
            <person name="Hiltunen Thoren M."/>
            <person name="Johannesson H."/>
        </authorList>
    </citation>
    <scope>NUCLEOTIDE SEQUENCE [LARGE SCALE GENOMIC DNA]</scope>
    <source>
        <strain evidence="3">CBS 340.73</strain>
    </source>
</reference>
<keyword evidence="1" id="KW-1133">Transmembrane helix</keyword>
<protein>
    <submittedName>
        <fullName evidence="2">Uncharacterized protein</fullName>
    </submittedName>
</protein>
<dbReference type="Proteomes" id="UP001303473">
    <property type="component" value="Unassembled WGS sequence"/>
</dbReference>
<sequence length="180" mass="18633">MSTCGYLNGDASVSWVAPAGYDCRVDTLYGIWGFCPTTIAAVSDCGLGGYCFDSFSCTLGCGSLSSSYCTMAFLAFGVDQTYEYFYYGGNPGTQFYLAEPTAAFITPSPSSTSPLPSSSPLLLPISSSPTSLSSTSSNSNTGVIIGGVVGGLALLCVTGIAMVYFLTKYRSSKKSSHQGA</sequence>
<evidence type="ECO:0000256" key="1">
    <source>
        <dbReference type="SAM" id="Phobius"/>
    </source>
</evidence>
<evidence type="ECO:0000313" key="2">
    <source>
        <dbReference type="EMBL" id="KAK3934502.1"/>
    </source>
</evidence>
<accession>A0AAN6RYF5</accession>
<proteinExistence type="predicted"/>
<keyword evidence="3" id="KW-1185">Reference proteome</keyword>
<gene>
    <name evidence="2" type="ORF">QBC46DRAFT_427149</name>
</gene>
<keyword evidence="1" id="KW-0812">Transmembrane</keyword>
<dbReference type="EMBL" id="MU853984">
    <property type="protein sequence ID" value="KAK3934502.1"/>
    <property type="molecule type" value="Genomic_DNA"/>
</dbReference>
<evidence type="ECO:0000313" key="3">
    <source>
        <dbReference type="Proteomes" id="UP001303473"/>
    </source>
</evidence>
<feature type="transmembrane region" description="Helical" evidence="1">
    <location>
        <begin position="143"/>
        <end position="166"/>
    </location>
</feature>
<name>A0AAN6RYF5_9PEZI</name>
<organism evidence="2 3">
    <name type="scientific">Diplogelasinospora grovesii</name>
    <dbReference type="NCBI Taxonomy" id="303347"/>
    <lineage>
        <taxon>Eukaryota</taxon>
        <taxon>Fungi</taxon>
        <taxon>Dikarya</taxon>
        <taxon>Ascomycota</taxon>
        <taxon>Pezizomycotina</taxon>
        <taxon>Sordariomycetes</taxon>
        <taxon>Sordariomycetidae</taxon>
        <taxon>Sordariales</taxon>
        <taxon>Diplogelasinosporaceae</taxon>
        <taxon>Diplogelasinospora</taxon>
    </lineage>
</organism>
<comment type="caution">
    <text evidence="2">The sequence shown here is derived from an EMBL/GenBank/DDBJ whole genome shotgun (WGS) entry which is preliminary data.</text>
</comment>
<dbReference type="AlphaFoldDB" id="A0AAN6RYF5"/>